<dbReference type="InterPro" id="IPR016024">
    <property type="entry name" value="ARM-type_fold"/>
</dbReference>
<evidence type="ECO:0000256" key="2">
    <source>
        <dbReference type="ARBA" id="ARBA00022553"/>
    </source>
</evidence>
<feature type="compositionally biased region" description="Low complexity" evidence="3">
    <location>
        <begin position="1836"/>
        <end position="1853"/>
    </location>
</feature>
<dbReference type="PANTHER" id="PTHR10063:SF11">
    <property type="entry name" value="RHO GTPASE-ACTIVATING PROTEIN CG5521-RELATED"/>
    <property type="match status" value="1"/>
</dbReference>
<feature type="region of interest" description="Disordered" evidence="3">
    <location>
        <begin position="269"/>
        <end position="315"/>
    </location>
</feature>
<evidence type="ECO:0000259" key="4">
    <source>
        <dbReference type="PROSITE" id="PS50085"/>
    </source>
</evidence>
<gene>
    <name evidence="5" type="primary">ABSGL_06696.1 scaffold 8661</name>
</gene>
<dbReference type="PANTHER" id="PTHR10063">
    <property type="entry name" value="TUBERIN"/>
    <property type="match status" value="1"/>
</dbReference>
<feature type="region of interest" description="Disordered" evidence="3">
    <location>
        <begin position="1788"/>
        <end position="1856"/>
    </location>
</feature>
<dbReference type="InterPro" id="IPR000331">
    <property type="entry name" value="Rap/Ran_GAP_dom"/>
</dbReference>
<feature type="compositionally biased region" description="Low complexity" evidence="3">
    <location>
        <begin position="972"/>
        <end position="985"/>
    </location>
</feature>
<name>A0A163KWD9_ABSGL</name>
<feature type="region of interest" description="Disordered" evidence="3">
    <location>
        <begin position="1"/>
        <end position="66"/>
    </location>
</feature>
<feature type="domain" description="Rap-GAP" evidence="4">
    <location>
        <begin position="2006"/>
        <end position="2217"/>
    </location>
</feature>
<protein>
    <recommendedName>
        <fullName evidence="4">Rap-GAP domain-containing protein</fullName>
    </recommendedName>
</protein>
<accession>A0A163KWD9</accession>
<feature type="compositionally biased region" description="Polar residues" evidence="3">
    <location>
        <begin position="30"/>
        <end position="39"/>
    </location>
</feature>
<evidence type="ECO:0000256" key="3">
    <source>
        <dbReference type="SAM" id="MobiDB-lite"/>
    </source>
</evidence>
<evidence type="ECO:0000313" key="5">
    <source>
        <dbReference type="EMBL" id="SAM00960.1"/>
    </source>
</evidence>
<organism evidence="5">
    <name type="scientific">Absidia glauca</name>
    <name type="common">Pin mould</name>
    <dbReference type="NCBI Taxonomy" id="4829"/>
    <lineage>
        <taxon>Eukaryota</taxon>
        <taxon>Fungi</taxon>
        <taxon>Fungi incertae sedis</taxon>
        <taxon>Mucoromycota</taxon>
        <taxon>Mucoromycotina</taxon>
        <taxon>Mucoromycetes</taxon>
        <taxon>Mucorales</taxon>
        <taxon>Cunninghamellaceae</taxon>
        <taxon>Absidia</taxon>
    </lineage>
</organism>
<dbReference type="GO" id="GO:0005634">
    <property type="term" value="C:nucleus"/>
    <property type="evidence" value="ECO:0007669"/>
    <property type="project" value="InterPro"/>
</dbReference>
<dbReference type="Pfam" id="PF20412">
    <property type="entry name" value="RALGAPB_N"/>
    <property type="match status" value="1"/>
</dbReference>
<dbReference type="OrthoDB" id="19311at2759"/>
<dbReference type="OMA" id="ELMRNGW"/>
<keyword evidence="2" id="KW-0597">Phosphoprotein</keyword>
<evidence type="ECO:0000256" key="1">
    <source>
        <dbReference type="ARBA" id="ARBA00022468"/>
    </source>
</evidence>
<dbReference type="STRING" id="4829.A0A163KWD9"/>
<dbReference type="FunFam" id="3.40.50.11210:FF:000001">
    <property type="entry name" value="Ral GTPase-activating protein subunit alpha-1 isoform 1"/>
    <property type="match status" value="1"/>
</dbReference>
<dbReference type="SUPFAM" id="SSF48371">
    <property type="entry name" value="ARM repeat"/>
    <property type="match status" value="1"/>
</dbReference>
<dbReference type="EMBL" id="LT553497">
    <property type="protein sequence ID" value="SAM00960.1"/>
    <property type="molecule type" value="Genomic_DNA"/>
</dbReference>
<dbReference type="SUPFAM" id="SSF111347">
    <property type="entry name" value="Rap/Ran-GAP"/>
    <property type="match status" value="1"/>
</dbReference>
<sequence length="2240" mass="247484">MKKTFSPSSATSGANATTPPSAATATATARQSLSNSIDNATLDEFPLPPVPPPPHEPSSNPTAETGEFLQTSYPVSVLADDAILPSTSTFTLNKEDRPEKLKKKTKNFMDEKQKVKSRVQSLWSYIDATNTFDQSRFFQENAEQVFHVVFETCMHQIDKIKQRNERPQTWNSKELVSLQKTLLLLRKIFLFVPELMRNGWQRKNIAKILSHILDHGNHIRLRSLGFHLLLLWLNDQVAEYPECMTLFANAISMDLFIMDDITVVATPNAHPEAETNATHSGAMDDGSNNTSGHHTSNSNKSLSGTDSSSGGSGLHFVKKLGERHSEKLIGYGLVRNERIKKAHVQLQQTIILGDEHAPLYPNPSIPTFNDSVVLLNIFITNLVRLAYVASGSPPPPDNYDYPDQYEADDGIATGVGIDAATASAKFLFRIFRTYYLTKFLPEVSLPSQAGRTATDKDESTTVIGFPACPPSVLRTLLRFMIGYCLDNNRSSHVNWPNLPTSANSSPAIPILKSIVLSSHETREMLHEVLRQCVVLPTTNTNYRDITRGAVHVLGVWMLGSEDERPSFLRRTGSVPTSATTIMTTSTIPGGGSNTMMRSSSFASLNTASKQAHLDVKDHHGNTGEEDTDDFNTASSSTEKIVPTSPASQIPSQLPQTLSATFNNNTNTNSMLSLSTSTTADHDYVEANVFLRRYFLMIKMIFLGNQQNQPARHLRDLGTDSNYDWEGLAALYKDAVNVYRSITVTRGGIEMEWESWETLLQCLLDIHEWMMETSDRSSRIPLVALADDFAEYLCETLLHAFARARIAHTEFWQDLKRHQIASMGWSETLDQWVKIMHRLTKVLAFKLYKVDYESNRTHGIMDKNGPVQNRLSGHFYSMGGGGVGIAGAGSLGGRKMRSRHLSIQDEQRGSNGTRTPNTSRPISMGGGGGIGSSSDGQLMDLTTNQQYGYDRVMVDLSDGFPLPPGVEIPTATVSTSFSPSSTAAAAGGSKHSIRGDFGGSTSFLEKSKANDRRSGTGLAAESIEEDKVASSSSGAAPTGSHSTSRKFGIKNIIPTATFSSSHPSSTTASVTDTKDDHNKFGSSGSTSTGSLQQNQIGGGGSTNSSLGSRRGKRTVSIHQFDHLFQESGSKLLNFVHQTTSSTSTSGSQGTLVSKVPGGDMTMTGALHGSNDGPSSPSYTGNHSSYPFDANTMQSSTSKMAPGNLVVKEDDRGRAIVDWDRRSNASSTFTVSSKSNRTSASTILAPSEMITMKTTPANVNDKLPLDLGTFRSSEFLNLQNLPWDGLVDIWDTLVWIRSNQPYRGVPIPALYEVAPWLFEATELSSPFDRGRSAAYGCLCRLVCRKPEEPLPANFYAHFYRSILKGLSSDNNTIIQAIIQNSERLFAFSLPGVHILVPPFIHAIEKQLLDGNAIKEVPTAVRKSCISILGSLTSISNHFADVKIEIKTDTNEKGIPGEKEFNFADIKIWLKDLLIRLVTTGTSMTPTNDDAEVHCMLLGAICAHALDELLSCKDPQRDIIHECILAMVNHLYWCNINIVNTVTDCLVLVAHIYRESLDPDGVIVQEVLTRIIDALNVHLKFYENNPKSGRGLIISKLFSCLLEWLMTIEPEILTDTELCQLVFDVIEYAIHVSTDGSDKVLPHPPVIRNTTRSKKKEIPFKFKLLTEKRPQVHHDHSQILTGSDPAESNQDFVKEAAEAVLFHLLHHFNNFAPPYGPATIHSTIVGPGVSSSAADEKNDTECRQYQYFSFNDTTIIAFLELPATDTKPAESRMILRDLTGRYVWDAHLESPTTDSLDHSLTETPTSPPTKSYDPYGQIGDKEQGYMLRPSVSLHKDEPSPQQQPSSSSPSSFPSSPDTLNSLLQEIGEEHPDCLLSSSVPLNASVPLSSLQTGMLGRLGEQLNDYLVNEAQNNSQKESDPRLWYSKLNLLRRKGDQALQTNETTQAMTAANFSLRKDFSPVFPHEPEKTHLPFQQSRLLMSHLGLVNFSHLKDGSFQMLNKTSALYRDLRGLDRKPGRETMKIGVVYVGPEQEDEQSILHNSQGSARYDAFVSSLGWEIDIATHTGYLGGLERNLTNGTKATYYCSSTVEIMFHDVTKMPTDVHDTKQLKKKRHIGNDHVHIVWNEHDRDYRVGTIGGDFGNVQIVVTPLPDGLYSIQLYRDSKLPYFGPLFDEMMVSRATLGPLVRATAIGAFRACVHTSVSSFHQCVFTQRAKDVKTITQRHKIANWSYEKFMERIFMPDE</sequence>
<feature type="region of interest" description="Disordered" evidence="3">
    <location>
        <begin position="972"/>
        <end position="1111"/>
    </location>
</feature>
<feature type="region of interest" description="Disordered" evidence="3">
    <location>
        <begin position="616"/>
        <end position="651"/>
    </location>
</feature>
<dbReference type="GO" id="GO:0005737">
    <property type="term" value="C:cytoplasm"/>
    <property type="evidence" value="ECO:0007669"/>
    <property type="project" value="TreeGrafter"/>
</dbReference>
<dbReference type="InterPro" id="IPR046859">
    <property type="entry name" value="RGPA/RALGAPB_N"/>
</dbReference>
<dbReference type="Proteomes" id="UP000078561">
    <property type="component" value="Unassembled WGS sequence"/>
</dbReference>
<proteinExistence type="predicted"/>
<keyword evidence="1" id="KW-0343">GTPase activation</keyword>
<feature type="compositionally biased region" description="Pro residues" evidence="3">
    <location>
        <begin position="46"/>
        <end position="56"/>
    </location>
</feature>
<dbReference type="Pfam" id="PF02145">
    <property type="entry name" value="Rap_GAP"/>
    <property type="match status" value="1"/>
</dbReference>
<feature type="compositionally biased region" description="Low complexity" evidence="3">
    <location>
        <begin position="286"/>
        <end position="309"/>
    </location>
</feature>
<feature type="compositionally biased region" description="Low complexity" evidence="3">
    <location>
        <begin position="1080"/>
        <end position="1089"/>
    </location>
</feature>
<feature type="compositionally biased region" description="Low complexity" evidence="3">
    <location>
        <begin position="1028"/>
        <end position="1041"/>
    </location>
</feature>
<dbReference type="PROSITE" id="PS50085">
    <property type="entry name" value="RAPGAP"/>
    <property type="match status" value="1"/>
</dbReference>
<evidence type="ECO:0000313" key="6">
    <source>
        <dbReference type="Proteomes" id="UP000078561"/>
    </source>
</evidence>
<dbReference type="Gene3D" id="3.40.50.11210">
    <property type="entry name" value="Rap/Ran-GAP"/>
    <property type="match status" value="1"/>
</dbReference>
<feature type="compositionally biased region" description="Polar residues" evidence="3">
    <location>
        <begin position="908"/>
        <end position="920"/>
    </location>
</feature>
<keyword evidence="6" id="KW-1185">Reference proteome</keyword>
<dbReference type="GO" id="GO:0005096">
    <property type="term" value="F:GTPase activator activity"/>
    <property type="evidence" value="ECO:0007669"/>
    <property type="project" value="UniProtKB-KW"/>
</dbReference>
<feature type="compositionally biased region" description="Low complexity" evidence="3">
    <location>
        <begin position="1053"/>
        <end position="1070"/>
    </location>
</feature>
<feature type="region of interest" description="Disordered" evidence="3">
    <location>
        <begin position="895"/>
        <end position="937"/>
    </location>
</feature>
<dbReference type="GO" id="GO:0051056">
    <property type="term" value="P:regulation of small GTPase mediated signal transduction"/>
    <property type="evidence" value="ECO:0007669"/>
    <property type="project" value="InterPro"/>
</dbReference>
<dbReference type="InterPro" id="IPR027107">
    <property type="entry name" value="Tuberin/Ral-act_asu"/>
</dbReference>
<dbReference type="InParanoid" id="A0A163KWD9"/>
<feature type="compositionally biased region" description="Low complexity" evidence="3">
    <location>
        <begin position="1"/>
        <end position="29"/>
    </location>
</feature>
<feature type="compositionally biased region" description="Basic and acidic residues" evidence="3">
    <location>
        <begin position="1004"/>
        <end position="1013"/>
    </location>
</feature>
<dbReference type="InterPro" id="IPR035974">
    <property type="entry name" value="Rap/Ran-GAP_sf"/>
</dbReference>
<feature type="compositionally biased region" description="Polar residues" evidence="3">
    <location>
        <begin position="630"/>
        <end position="651"/>
    </location>
</feature>
<reference evidence="5" key="1">
    <citation type="submission" date="2016-04" db="EMBL/GenBank/DDBJ databases">
        <authorList>
            <person name="Evans L.H."/>
            <person name="Alamgir A."/>
            <person name="Owens N."/>
            <person name="Weber N.D."/>
            <person name="Virtaneva K."/>
            <person name="Barbian K."/>
            <person name="Babar A."/>
            <person name="Rosenke K."/>
        </authorList>
    </citation>
    <scope>NUCLEOTIDE SEQUENCE [LARGE SCALE GENOMIC DNA]</scope>
    <source>
        <strain evidence="5">CBS 101.48</strain>
    </source>
</reference>